<name>A0ABS2KMU1_9NOCA</name>
<organism evidence="1 2">
    <name type="scientific">Rhodococcoides corynebacterioides</name>
    <dbReference type="NCBI Taxonomy" id="53972"/>
    <lineage>
        <taxon>Bacteria</taxon>
        <taxon>Bacillati</taxon>
        <taxon>Actinomycetota</taxon>
        <taxon>Actinomycetes</taxon>
        <taxon>Mycobacteriales</taxon>
        <taxon>Nocardiaceae</taxon>
        <taxon>Rhodococcoides</taxon>
    </lineage>
</organism>
<sequence>MTLFTSLKTRMIRKGQPSFNDIVIDAERRRARKASEA</sequence>
<protein>
    <submittedName>
        <fullName evidence="1">Uncharacterized protein</fullName>
    </submittedName>
</protein>
<reference evidence="1 2" key="1">
    <citation type="submission" date="2021-01" db="EMBL/GenBank/DDBJ databases">
        <title>Genomics of switchgrass bacterial isolates.</title>
        <authorList>
            <person name="Shade A."/>
        </authorList>
    </citation>
    <scope>NUCLEOTIDE SEQUENCE [LARGE SCALE GENOMIC DNA]</scope>
    <source>
        <strain evidence="1 2">PvP111</strain>
    </source>
</reference>
<keyword evidence="2" id="KW-1185">Reference proteome</keyword>
<dbReference type="Proteomes" id="UP000703038">
    <property type="component" value="Unassembled WGS sequence"/>
</dbReference>
<evidence type="ECO:0000313" key="2">
    <source>
        <dbReference type="Proteomes" id="UP000703038"/>
    </source>
</evidence>
<comment type="caution">
    <text evidence="1">The sequence shown here is derived from an EMBL/GenBank/DDBJ whole genome shotgun (WGS) entry which is preliminary data.</text>
</comment>
<evidence type="ECO:0000313" key="1">
    <source>
        <dbReference type="EMBL" id="MBM7413295.1"/>
    </source>
</evidence>
<proteinExistence type="predicted"/>
<dbReference type="EMBL" id="JAFBBK010000001">
    <property type="protein sequence ID" value="MBM7413295.1"/>
    <property type="molecule type" value="Genomic_DNA"/>
</dbReference>
<accession>A0ABS2KMU1</accession>
<gene>
    <name evidence="1" type="ORF">JOE42_000028</name>
</gene>